<feature type="domain" description="Thioredoxin" evidence="2">
    <location>
        <begin position="1"/>
        <end position="142"/>
    </location>
</feature>
<evidence type="ECO:0000313" key="3">
    <source>
        <dbReference type="EMBL" id="MBA4544468.1"/>
    </source>
</evidence>
<evidence type="ECO:0000313" key="4">
    <source>
        <dbReference type="Proteomes" id="UP000530514"/>
    </source>
</evidence>
<evidence type="ECO:0000256" key="1">
    <source>
        <dbReference type="ARBA" id="ARBA00023157"/>
    </source>
</evidence>
<dbReference type="Proteomes" id="UP000530514">
    <property type="component" value="Unassembled WGS sequence"/>
</dbReference>
<dbReference type="PANTHER" id="PTHR42852">
    <property type="entry name" value="THIOL:DISULFIDE INTERCHANGE PROTEIN DSBE"/>
    <property type="match status" value="1"/>
</dbReference>
<dbReference type="OrthoDB" id="25753at2"/>
<dbReference type="InterPro" id="IPR000866">
    <property type="entry name" value="AhpC/TSA"/>
</dbReference>
<sequence length="142" mass="15969">MGKLAPAFALPDLTGRIHRLSDYAGKAIWLEFWVTWCASCQETLPQKDILYRTMNHPGLVFLTIHVSGRESNPDRVFSFMEQNGFQFPVLRDNGRETYDAYGLQSVPSSVLINNKGEIHGIFDETVPFTSVIKEIGNILPAP</sequence>
<dbReference type="InterPro" id="IPR036249">
    <property type="entry name" value="Thioredoxin-like_sf"/>
</dbReference>
<dbReference type="InterPro" id="IPR050553">
    <property type="entry name" value="Thioredoxin_ResA/DsbE_sf"/>
</dbReference>
<accession>A0A7W2AK18</accession>
<dbReference type="SUPFAM" id="SSF52833">
    <property type="entry name" value="Thioredoxin-like"/>
    <property type="match status" value="1"/>
</dbReference>
<dbReference type="EMBL" id="JACEIP010000041">
    <property type="protein sequence ID" value="MBA4544468.1"/>
    <property type="molecule type" value="Genomic_DNA"/>
</dbReference>
<dbReference type="GO" id="GO:0016209">
    <property type="term" value="F:antioxidant activity"/>
    <property type="evidence" value="ECO:0007669"/>
    <property type="project" value="InterPro"/>
</dbReference>
<proteinExistence type="predicted"/>
<dbReference type="InterPro" id="IPR013766">
    <property type="entry name" value="Thioredoxin_domain"/>
</dbReference>
<reference evidence="3 4" key="1">
    <citation type="submission" date="2020-07" db="EMBL/GenBank/DDBJ databases">
        <authorList>
            <person name="Feng H."/>
        </authorList>
    </citation>
    <scope>NUCLEOTIDE SEQUENCE [LARGE SCALE GENOMIC DNA]</scope>
    <source>
        <strain evidence="4">s-11</strain>
    </source>
</reference>
<keyword evidence="4" id="KW-1185">Reference proteome</keyword>
<protein>
    <submittedName>
        <fullName evidence="3">TlpA family protein disulfide reductase</fullName>
    </submittedName>
</protein>
<dbReference type="PROSITE" id="PS51352">
    <property type="entry name" value="THIOREDOXIN_2"/>
    <property type="match status" value="1"/>
</dbReference>
<dbReference type="AlphaFoldDB" id="A0A7W2AK18"/>
<name>A0A7W2AK18_9BACL</name>
<comment type="caution">
    <text evidence="3">The sequence shown here is derived from an EMBL/GenBank/DDBJ whole genome shotgun (WGS) entry which is preliminary data.</text>
</comment>
<evidence type="ECO:0000259" key="2">
    <source>
        <dbReference type="PROSITE" id="PS51352"/>
    </source>
</evidence>
<dbReference type="CDD" id="cd02966">
    <property type="entry name" value="TlpA_like_family"/>
    <property type="match status" value="1"/>
</dbReference>
<dbReference type="Gene3D" id="3.40.30.10">
    <property type="entry name" value="Glutaredoxin"/>
    <property type="match status" value="1"/>
</dbReference>
<organism evidence="3 4">
    <name type="scientific">Thermoactinomyces daqus</name>
    <dbReference type="NCBI Taxonomy" id="1329516"/>
    <lineage>
        <taxon>Bacteria</taxon>
        <taxon>Bacillati</taxon>
        <taxon>Bacillota</taxon>
        <taxon>Bacilli</taxon>
        <taxon>Bacillales</taxon>
        <taxon>Thermoactinomycetaceae</taxon>
        <taxon>Thermoactinomyces</taxon>
    </lineage>
</organism>
<dbReference type="GO" id="GO:0016491">
    <property type="term" value="F:oxidoreductase activity"/>
    <property type="evidence" value="ECO:0007669"/>
    <property type="project" value="InterPro"/>
</dbReference>
<dbReference type="RefSeq" id="WP_033099563.1">
    <property type="nucleotide sequence ID" value="NZ_JACEIP010000041.1"/>
</dbReference>
<keyword evidence="1" id="KW-1015">Disulfide bond</keyword>
<gene>
    <name evidence="3" type="ORF">H1164_16665</name>
</gene>
<dbReference type="Pfam" id="PF00578">
    <property type="entry name" value="AhpC-TSA"/>
    <property type="match status" value="1"/>
</dbReference>
<dbReference type="PANTHER" id="PTHR42852:SF13">
    <property type="entry name" value="PROTEIN DIPZ"/>
    <property type="match status" value="1"/>
</dbReference>